<keyword evidence="2" id="KW-0472">Membrane</keyword>
<accession>A0AB39TFE1</accession>
<feature type="transmembrane region" description="Helical" evidence="2">
    <location>
        <begin position="662"/>
        <end position="681"/>
    </location>
</feature>
<feature type="transmembrane region" description="Helical" evidence="2">
    <location>
        <begin position="807"/>
        <end position="830"/>
    </location>
</feature>
<dbReference type="AlphaFoldDB" id="A0AB39TFE1"/>
<keyword evidence="2" id="KW-1133">Transmembrane helix</keyword>
<dbReference type="RefSeq" id="WP_369148996.1">
    <property type="nucleotide sequence ID" value="NZ_CP163444.1"/>
</dbReference>
<feature type="transmembrane region" description="Helical" evidence="2">
    <location>
        <begin position="762"/>
        <end position="786"/>
    </location>
</feature>
<feature type="transmembrane region" description="Helical" evidence="2">
    <location>
        <begin position="306"/>
        <end position="324"/>
    </location>
</feature>
<feature type="transmembrane region" description="Helical" evidence="2">
    <location>
        <begin position="535"/>
        <end position="554"/>
    </location>
</feature>
<feature type="transmembrane region" description="Helical" evidence="2">
    <location>
        <begin position="701"/>
        <end position="723"/>
    </location>
</feature>
<dbReference type="Pfam" id="PF19683">
    <property type="entry name" value="DUF6185"/>
    <property type="match status" value="1"/>
</dbReference>
<feature type="region of interest" description="Disordered" evidence="1">
    <location>
        <begin position="148"/>
        <end position="203"/>
    </location>
</feature>
<name>A0AB39TFE1_9ACTN</name>
<proteinExistence type="predicted"/>
<organism evidence="3">
    <name type="scientific">Streptomyces sp. R44</name>
    <dbReference type="NCBI Taxonomy" id="3238633"/>
    <lineage>
        <taxon>Bacteria</taxon>
        <taxon>Bacillati</taxon>
        <taxon>Actinomycetota</taxon>
        <taxon>Actinomycetes</taxon>
        <taxon>Kitasatosporales</taxon>
        <taxon>Streptomycetaceae</taxon>
        <taxon>Streptomyces</taxon>
    </lineage>
</organism>
<gene>
    <name evidence="3" type="ORF">AB5J54_40410</name>
</gene>
<keyword evidence="2" id="KW-0812">Transmembrane</keyword>
<evidence type="ECO:0000256" key="2">
    <source>
        <dbReference type="SAM" id="Phobius"/>
    </source>
</evidence>
<feature type="transmembrane region" description="Helical" evidence="2">
    <location>
        <begin position="331"/>
        <end position="351"/>
    </location>
</feature>
<feature type="transmembrane region" description="Helical" evidence="2">
    <location>
        <begin position="224"/>
        <end position="247"/>
    </location>
</feature>
<feature type="transmembrane region" description="Helical" evidence="2">
    <location>
        <begin position="371"/>
        <end position="395"/>
    </location>
</feature>
<sequence length="843" mass="92310">MTSSASTDECRSAYLAKARVSTWVRLEHRVRTYSTVSSELRIEVPAEWPLAKDLLLSEESRPYILAMSCLTRPEPGQHRRWAEVRDALPTVTSAANGNGGVTVIDRTHSWVNVYRNPIDVGVWRIRSGAERWSIQLLAPSALKNSRWDEISVDPGEPGADSATPRPDRGSGTSELVWLSPTLEKKKPGGENAAARNPARDMAPDVRVSLKPSWQRSLAAQSDRLIAVGLDRAGTLLATAVTTTLLLYSARLYRRRSASPAPDQQRTLANLVAWAVALMGLAALTTTDDVINRYVERRGEGLWQDVQIVRSHAFALGAAAVLFGVARPARRFWVTAVLLAVPPVVVAAQPQWFGLYPSRYAPYEASEVALGAQGLASGCVLALTTLGLVTATWRLATEGGLLPLSRRFPGNTRVLRLRFIGPVTAVWTVAVAACWAITRESYWQQSSWLSDQAAVVYGTDHWNDLVWWAMWSVANGQDWLAGLAWMITGVAILAVLRAWRSSPQVSPLDDPADRFLLLAFFAIMVSFPGGNYLDSGIGVGLFLLLNVLAVFWATAPFSGRSILAQAFERSGRPLGASASAAARTTLLDKARTYREIHAELRRLDQGLFGDVPPKRSVLEQQLNDLHDWPVAGGPDRLPAKVSVVDGALALGPRDTWWANGSRAARLALVPAVPASVLLTWAWRIKGQAWQLTLRDEWGLPTLATAFVEWLAILVSAAFVLGALWRHLPGQRGAAKALPVAVAFSLPIGVDALVLQFTNESTGNFALVASAMLFVLTVTGIALDFDTFRGERRYWQSRLGLLLSIYQMRYYSLQVAYLIAQIIAMIAIWEFFADTVAAPKLSESR</sequence>
<feature type="transmembrane region" description="Helical" evidence="2">
    <location>
        <begin position="416"/>
        <end position="437"/>
    </location>
</feature>
<evidence type="ECO:0000313" key="3">
    <source>
        <dbReference type="EMBL" id="XDQ76399.1"/>
    </source>
</evidence>
<feature type="transmembrane region" description="Helical" evidence="2">
    <location>
        <begin position="510"/>
        <end position="529"/>
    </location>
</feature>
<protein>
    <submittedName>
        <fullName evidence="3">DUF6185 family protein</fullName>
    </submittedName>
</protein>
<dbReference type="InterPro" id="IPR046176">
    <property type="entry name" value="DUF6185"/>
</dbReference>
<evidence type="ECO:0000256" key="1">
    <source>
        <dbReference type="SAM" id="MobiDB-lite"/>
    </source>
</evidence>
<reference evidence="3" key="1">
    <citation type="submission" date="2024-07" db="EMBL/GenBank/DDBJ databases">
        <authorList>
            <person name="Yu S.T."/>
        </authorList>
    </citation>
    <scope>NUCLEOTIDE SEQUENCE</scope>
    <source>
        <strain evidence="3">R44</strain>
    </source>
</reference>
<dbReference type="EMBL" id="CP163444">
    <property type="protein sequence ID" value="XDQ76399.1"/>
    <property type="molecule type" value="Genomic_DNA"/>
</dbReference>
<feature type="transmembrane region" description="Helical" evidence="2">
    <location>
        <begin position="735"/>
        <end position="756"/>
    </location>
</feature>
<feature type="transmembrane region" description="Helical" evidence="2">
    <location>
        <begin position="267"/>
        <end position="286"/>
    </location>
</feature>
<feature type="transmembrane region" description="Helical" evidence="2">
    <location>
        <begin position="478"/>
        <end position="498"/>
    </location>
</feature>